<evidence type="ECO:0008006" key="5">
    <source>
        <dbReference type="Google" id="ProtNLM"/>
    </source>
</evidence>
<dbReference type="RefSeq" id="WP_117545218.1">
    <property type="nucleotide sequence ID" value="NZ_JBKUNB010000019.1"/>
</dbReference>
<evidence type="ECO:0000256" key="2">
    <source>
        <dbReference type="SAM" id="Phobius"/>
    </source>
</evidence>
<name>A0A3E3HZN3_9FIRM</name>
<dbReference type="AlphaFoldDB" id="A0A3E3HZN3"/>
<feature type="transmembrane region" description="Helical" evidence="2">
    <location>
        <begin position="179"/>
        <end position="201"/>
    </location>
</feature>
<feature type="transmembrane region" description="Helical" evidence="2">
    <location>
        <begin position="25"/>
        <end position="49"/>
    </location>
</feature>
<dbReference type="GeneID" id="97989025"/>
<evidence type="ECO:0000256" key="1">
    <source>
        <dbReference type="SAM" id="MobiDB-lite"/>
    </source>
</evidence>
<proteinExistence type="predicted"/>
<evidence type="ECO:0000313" key="3">
    <source>
        <dbReference type="EMBL" id="RGE57278.1"/>
    </source>
</evidence>
<feature type="compositionally biased region" description="Polar residues" evidence="1">
    <location>
        <begin position="280"/>
        <end position="290"/>
    </location>
</feature>
<keyword evidence="2" id="KW-0472">Membrane</keyword>
<reference evidence="3 4" key="1">
    <citation type="submission" date="2018-08" db="EMBL/GenBank/DDBJ databases">
        <title>A genome reference for cultivated species of the human gut microbiota.</title>
        <authorList>
            <person name="Zou Y."/>
            <person name="Xue W."/>
            <person name="Luo G."/>
        </authorList>
    </citation>
    <scope>NUCLEOTIDE SEQUENCE [LARGE SCALE GENOMIC DNA]</scope>
    <source>
        <strain evidence="3 4">TF05-5AC</strain>
    </source>
</reference>
<keyword evidence="4" id="KW-1185">Reference proteome</keyword>
<feature type="region of interest" description="Disordered" evidence="1">
    <location>
        <begin position="262"/>
        <end position="291"/>
    </location>
</feature>
<dbReference type="EMBL" id="QVLV01000016">
    <property type="protein sequence ID" value="RGE57278.1"/>
    <property type="molecule type" value="Genomic_DNA"/>
</dbReference>
<evidence type="ECO:0000313" key="4">
    <source>
        <dbReference type="Proteomes" id="UP000260812"/>
    </source>
</evidence>
<keyword evidence="2" id="KW-0812">Transmembrane</keyword>
<dbReference type="Proteomes" id="UP000260812">
    <property type="component" value="Unassembled WGS sequence"/>
</dbReference>
<comment type="caution">
    <text evidence="3">The sequence shown here is derived from an EMBL/GenBank/DDBJ whole genome shotgun (WGS) entry which is preliminary data.</text>
</comment>
<feature type="compositionally biased region" description="Basic and acidic residues" evidence="1">
    <location>
        <begin position="262"/>
        <end position="279"/>
    </location>
</feature>
<sequence length="413" mass="45250">MREEKFWQEGMDGKRFALCLFKKGWIILAAALAGAAVAAGIYLFAALVLGGKPEYQVFSQYRIYFDKEKYGEIEDYYNAYTWGEIMKTDQVVDFVMEALPEGISKAQVKASVSVGQMNDVKIMPLYITTQDAGLSQEIAKAYVYGLDKFAKSIEGLSEMQCWTVEPATQVPRATKTVNAFIFGGILGAVFSFLVLVFFYILDDSIYLEEDFAKRFRIPVLGILTRGKDADYLEELKGNAAFLLKGSKRICLVDGSCLKQTGRMEKSGQTEKTGQTEKSGRTGKTGQTEITDQMEKTGYETGQGAAAGASAVMPSCREAGELLSAAAGENAETLVTAWPFGEKEVRMLHSADSVVLAVPCGFGNGRALFHLAAQLEKLGITAAGAVLTDADDKFLRAYYGKKKRKASGKRKQWT</sequence>
<gene>
    <name evidence="3" type="ORF">DXC51_19655</name>
</gene>
<keyword evidence="2" id="KW-1133">Transmembrane helix</keyword>
<protein>
    <recommendedName>
        <fullName evidence="5">Polysaccharide chain length determinant N-terminal domain-containing protein</fullName>
    </recommendedName>
</protein>
<organism evidence="3 4">
    <name type="scientific">Eisenbergiella massiliensis</name>
    <dbReference type="NCBI Taxonomy" id="1720294"/>
    <lineage>
        <taxon>Bacteria</taxon>
        <taxon>Bacillati</taxon>
        <taxon>Bacillota</taxon>
        <taxon>Clostridia</taxon>
        <taxon>Lachnospirales</taxon>
        <taxon>Lachnospiraceae</taxon>
        <taxon>Eisenbergiella</taxon>
    </lineage>
</organism>
<accession>A0A3E3HZN3</accession>